<reference evidence="2 3" key="1">
    <citation type="submission" date="2023-12" db="EMBL/GenBank/DDBJ databases">
        <title>A. evansii MAY27, complete genome.</title>
        <authorList>
            <person name="Wang Y."/>
        </authorList>
    </citation>
    <scope>NUCLEOTIDE SEQUENCE [LARGE SCALE GENOMIC DNA]</scope>
    <source>
        <strain evidence="2 3">MAY27</strain>
    </source>
</reference>
<dbReference type="CDD" id="cd20746">
    <property type="entry name" value="FIX_Ntox15_NUC_DUF4112_RhsA-like"/>
    <property type="match status" value="1"/>
</dbReference>
<sequence>MSSTYSSAQTHWWSEFQAVSLEVGDWLWGTAQGAFNEKASLPQIIVDAVIGMIPVVGDVTAVRDLIAVTIGMVDDPAKREDKFEWALLVVLLFALIPVIGGVIKGVGRMVISVAKTSANLTGAARAAYMAETAKDITAFLNRTGTGNAEKWLLQLRFSDYQTAILQKSSGLIVTIYTGLDGFKTKFSGVLSPSMRTRLDGLTKGLKTLNELAAVRIPPAIRELDQSLLEIQAYIRSGGETTARTFEHTAASGTKTVTYADELRLIDAETGATRSRRGGWAQNPADPERVSHLYRHEAGYPDLMKSADPWGKLIGIPAFSGKILNRTMKEDEVLYRLFGPQGVTHGTEVRATIPDGRWWGLGAVPASAKEWRGPTGVLDEFNRDGFVVVGRVAEPDRIKACVGKVSEQSGARIPGQYLPGGALQAVIDLDSATKAALETAGEAVIATGKPQTVKSGGMIFELRPTGWSDANGVWGYLRMPGTATIQTARLGARELAAKDERAPIPATRTAKQ</sequence>
<keyword evidence="1" id="KW-1133">Transmembrane helix</keyword>
<evidence type="ECO:0000256" key="1">
    <source>
        <dbReference type="SAM" id="Phobius"/>
    </source>
</evidence>
<protein>
    <submittedName>
        <fullName evidence="2">Uncharacterized protein</fullName>
    </submittedName>
</protein>
<dbReference type="Proteomes" id="UP001626593">
    <property type="component" value="Chromosome"/>
</dbReference>
<proteinExistence type="predicted"/>
<keyword evidence="3" id="KW-1185">Reference proteome</keyword>
<organism evidence="2 3">
    <name type="scientific">Aromatoleum evansii</name>
    <name type="common">Azoarcus evansii</name>
    <dbReference type="NCBI Taxonomy" id="59406"/>
    <lineage>
        <taxon>Bacteria</taxon>
        <taxon>Pseudomonadati</taxon>
        <taxon>Pseudomonadota</taxon>
        <taxon>Betaproteobacteria</taxon>
        <taxon>Rhodocyclales</taxon>
        <taxon>Rhodocyclaceae</taxon>
        <taxon>Aromatoleum</taxon>
    </lineage>
</organism>
<feature type="transmembrane region" description="Helical" evidence="1">
    <location>
        <begin position="85"/>
        <end position="103"/>
    </location>
</feature>
<keyword evidence="1" id="KW-0812">Transmembrane</keyword>
<name>A0ABZ1AQM1_AROEV</name>
<dbReference type="EMBL" id="CP141259">
    <property type="protein sequence ID" value="WRL47750.1"/>
    <property type="molecule type" value="Genomic_DNA"/>
</dbReference>
<evidence type="ECO:0000313" key="3">
    <source>
        <dbReference type="Proteomes" id="UP001626593"/>
    </source>
</evidence>
<evidence type="ECO:0000313" key="2">
    <source>
        <dbReference type="EMBL" id="WRL47750.1"/>
    </source>
</evidence>
<dbReference type="InterPro" id="IPR049802">
    <property type="entry name" value="RhsC-like_FIX"/>
</dbReference>
<gene>
    <name evidence="2" type="ORF">U5817_06805</name>
</gene>
<dbReference type="RefSeq" id="WP_407280141.1">
    <property type="nucleotide sequence ID" value="NZ_CP141259.1"/>
</dbReference>
<accession>A0ABZ1AQM1</accession>
<keyword evidence="1" id="KW-0472">Membrane</keyword>